<name>A0AC60PPX7_IXOPE</name>
<keyword evidence="2" id="KW-1185">Reference proteome</keyword>
<evidence type="ECO:0000313" key="1">
    <source>
        <dbReference type="EMBL" id="KAG0422665.1"/>
    </source>
</evidence>
<proteinExistence type="predicted"/>
<sequence>TPPWATPAPSITFDIPGISGKLNTPRVVLYQHAMTTVYEPHESRVQSFTDGSTCEKRPTTAAVFPTRHFIIKQKLSRQTSSTVSELITIREAVRHIEDQEPQSWTVFTDSNVALETS</sequence>
<feature type="non-terminal residue" evidence="1">
    <location>
        <position position="1"/>
    </location>
</feature>
<evidence type="ECO:0000313" key="2">
    <source>
        <dbReference type="Proteomes" id="UP000805193"/>
    </source>
</evidence>
<protein>
    <submittedName>
        <fullName evidence="1">Uncharacterized protein</fullName>
    </submittedName>
</protein>
<feature type="non-terminal residue" evidence="1">
    <location>
        <position position="117"/>
    </location>
</feature>
<comment type="caution">
    <text evidence="1">The sequence shown here is derived from an EMBL/GenBank/DDBJ whole genome shotgun (WGS) entry which is preliminary data.</text>
</comment>
<dbReference type="EMBL" id="JABSTQ010010198">
    <property type="protein sequence ID" value="KAG0422665.1"/>
    <property type="molecule type" value="Genomic_DNA"/>
</dbReference>
<gene>
    <name evidence="1" type="ORF">HPB47_001524</name>
</gene>
<organism evidence="1 2">
    <name type="scientific">Ixodes persulcatus</name>
    <name type="common">Taiga tick</name>
    <dbReference type="NCBI Taxonomy" id="34615"/>
    <lineage>
        <taxon>Eukaryota</taxon>
        <taxon>Metazoa</taxon>
        <taxon>Ecdysozoa</taxon>
        <taxon>Arthropoda</taxon>
        <taxon>Chelicerata</taxon>
        <taxon>Arachnida</taxon>
        <taxon>Acari</taxon>
        <taxon>Parasitiformes</taxon>
        <taxon>Ixodida</taxon>
        <taxon>Ixodoidea</taxon>
        <taxon>Ixodidae</taxon>
        <taxon>Ixodinae</taxon>
        <taxon>Ixodes</taxon>
    </lineage>
</organism>
<accession>A0AC60PPX7</accession>
<dbReference type="Proteomes" id="UP000805193">
    <property type="component" value="Unassembled WGS sequence"/>
</dbReference>
<reference evidence="1 2" key="1">
    <citation type="journal article" date="2020" name="Cell">
        <title>Large-Scale Comparative Analyses of Tick Genomes Elucidate Their Genetic Diversity and Vector Capacities.</title>
        <authorList>
            <consortium name="Tick Genome and Microbiome Consortium (TIGMIC)"/>
            <person name="Jia N."/>
            <person name="Wang J."/>
            <person name="Shi W."/>
            <person name="Du L."/>
            <person name="Sun Y."/>
            <person name="Zhan W."/>
            <person name="Jiang J.F."/>
            <person name="Wang Q."/>
            <person name="Zhang B."/>
            <person name="Ji P."/>
            <person name="Bell-Sakyi L."/>
            <person name="Cui X.M."/>
            <person name="Yuan T.T."/>
            <person name="Jiang B.G."/>
            <person name="Yang W.F."/>
            <person name="Lam T.T."/>
            <person name="Chang Q.C."/>
            <person name="Ding S.J."/>
            <person name="Wang X.J."/>
            <person name="Zhu J.G."/>
            <person name="Ruan X.D."/>
            <person name="Zhao L."/>
            <person name="Wei J.T."/>
            <person name="Ye R.Z."/>
            <person name="Que T.C."/>
            <person name="Du C.H."/>
            <person name="Zhou Y.H."/>
            <person name="Cheng J.X."/>
            <person name="Dai P.F."/>
            <person name="Guo W.B."/>
            <person name="Han X.H."/>
            <person name="Huang E.J."/>
            <person name="Li L.F."/>
            <person name="Wei W."/>
            <person name="Gao Y.C."/>
            <person name="Liu J.Z."/>
            <person name="Shao H.Z."/>
            <person name="Wang X."/>
            <person name="Wang C.C."/>
            <person name="Yang T.C."/>
            <person name="Huo Q.B."/>
            <person name="Li W."/>
            <person name="Chen H.Y."/>
            <person name="Chen S.E."/>
            <person name="Zhou L.G."/>
            <person name="Ni X.B."/>
            <person name="Tian J.H."/>
            <person name="Sheng Y."/>
            <person name="Liu T."/>
            <person name="Pan Y.S."/>
            <person name="Xia L.Y."/>
            <person name="Li J."/>
            <person name="Zhao F."/>
            <person name="Cao W.C."/>
        </authorList>
    </citation>
    <scope>NUCLEOTIDE SEQUENCE [LARGE SCALE GENOMIC DNA]</scope>
    <source>
        <strain evidence="1">Iper-2018</strain>
    </source>
</reference>